<comment type="pathway">
    <text evidence="1">Amino-acid biosynthesis; L-asparagine biosynthesis; L-asparagine from L-aspartate (L-Gln route): step 1/1.</text>
</comment>
<feature type="binding site" evidence="9">
    <location>
        <begin position="368"/>
        <end position="369"/>
    </location>
    <ligand>
        <name>ATP</name>
        <dbReference type="ChEBI" id="CHEBI:30616"/>
    </ligand>
</feature>
<dbReference type="InterPro" id="IPR006426">
    <property type="entry name" value="Asn_synth_AEB"/>
</dbReference>
<dbReference type="GO" id="GO:0005524">
    <property type="term" value="F:ATP binding"/>
    <property type="evidence" value="ECO:0007669"/>
    <property type="project" value="UniProtKB-KW"/>
</dbReference>
<dbReference type="EC" id="6.3.5.4" evidence="3"/>
<dbReference type="InterPro" id="IPR033738">
    <property type="entry name" value="AsnB_N"/>
</dbReference>
<dbReference type="InterPro" id="IPR029055">
    <property type="entry name" value="Ntn_hydrolases_N"/>
</dbReference>
<evidence type="ECO:0000256" key="4">
    <source>
        <dbReference type="ARBA" id="ARBA00022741"/>
    </source>
</evidence>
<evidence type="ECO:0000256" key="3">
    <source>
        <dbReference type="ARBA" id="ARBA00012737"/>
    </source>
</evidence>
<organism evidence="12 13">
    <name type="scientific">Owenweeksia hongkongensis (strain DSM 17368 / CIP 108786 / JCM 12287 / NRRL B-23963 / UST20020801)</name>
    <dbReference type="NCBI Taxonomy" id="926562"/>
    <lineage>
        <taxon>Bacteria</taxon>
        <taxon>Pseudomonadati</taxon>
        <taxon>Bacteroidota</taxon>
        <taxon>Flavobacteriia</taxon>
        <taxon>Flavobacteriales</taxon>
        <taxon>Owenweeksiaceae</taxon>
        <taxon>Owenweeksia</taxon>
    </lineage>
</organism>
<dbReference type="OrthoDB" id="9763290at2"/>
<evidence type="ECO:0000256" key="1">
    <source>
        <dbReference type="ARBA" id="ARBA00005187"/>
    </source>
</evidence>
<dbReference type="AlphaFoldDB" id="G8R508"/>
<evidence type="ECO:0000256" key="6">
    <source>
        <dbReference type="ARBA" id="ARBA00022962"/>
    </source>
</evidence>
<feature type="domain" description="Glutamine amidotransferase type-2" evidence="11">
    <location>
        <begin position="2"/>
        <end position="214"/>
    </location>
</feature>
<evidence type="ECO:0000256" key="10">
    <source>
        <dbReference type="PIRSR" id="PIRSR001589-3"/>
    </source>
</evidence>
<dbReference type="Gene3D" id="3.60.20.10">
    <property type="entry name" value="Glutamine Phosphoribosylpyrophosphate, subunit 1, domain 1"/>
    <property type="match status" value="1"/>
</dbReference>
<dbReference type="NCBIfam" id="TIGR01536">
    <property type="entry name" value="asn_synth_AEB"/>
    <property type="match status" value="1"/>
</dbReference>
<evidence type="ECO:0000313" key="13">
    <source>
        <dbReference type="Proteomes" id="UP000005631"/>
    </source>
</evidence>
<dbReference type="Gene3D" id="3.40.50.620">
    <property type="entry name" value="HUPs"/>
    <property type="match status" value="1"/>
</dbReference>
<evidence type="ECO:0000256" key="2">
    <source>
        <dbReference type="ARBA" id="ARBA00005752"/>
    </source>
</evidence>
<dbReference type="SUPFAM" id="SSF52402">
    <property type="entry name" value="Adenine nucleotide alpha hydrolases-like"/>
    <property type="match status" value="1"/>
</dbReference>
<dbReference type="RefSeq" id="WP_014203669.1">
    <property type="nucleotide sequence ID" value="NC_016599.1"/>
</dbReference>
<reference evidence="12 13" key="1">
    <citation type="journal article" date="2012" name="Stand. Genomic Sci.">
        <title>Genome sequence of the orange-pigmented seawater bacterium Owenweeksia hongkongensis type strain (UST20020801(T)).</title>
        <authorList>
            <person name="Riedel T."/>
            <person name="Held B."/>
            <person name="Nolan M."/>
            <person name="Lucas S."/>
            <person name="Lapidus A."/>
            <person name="Tice H."/>
            <person name="Del Rio T.G."/>
            <person name="Cheng J.F."/>
            <person name="Han C."/>
            <person name="Tapia R."/>
            <person name="Goodwin L.A."/>
            <person name="Pitluck S."/>
            <person name="Liolios K."/>
            <person name="Mavromatis K."/>
            <person name="Pagani I."/>
            <person name="Ivanova N."/>
            <person name="Mikhailova N."/>
            <person name="Pati A."/>
            <person name="Chen A."/>
            <person name="Palaniappan K."/>
            <person name="Rohde M."/>
            <person name="Tindall B.J."/>
            <person name="Detter J.C."/>
            <person name="Goker M."/>
            <person name="Woyke T."/>
            <person name="Bristow J."/>
            <person name="Eisen J.A."/>
            <person name="Markowitz V."/>
            <person name="Hugenholtz P."/>
            <person name="Klenk H.P."/>
            <person name="Kyrpides N.C."/>
        </authorList>
    </citation>
    <scope>NUCLEOTIDE SEQUENCE</scope>
    <source>
        <strain evidence="13">DSM 17368 / JCM 12287 / NRRL B-23963</strain>
    </source>
</reference>
<protein>
    <recommendedName>
        <fullName evidence="3">asparagine synthase (glutamine-hydrolyzing)</fullName>
        <ecNumber evidence="3">6.3.5.4</ecNumber>
    </recommendedName>
</protein>
<dbReference type="eggNOG" id="COG0367">
    <property type="taxonomic scope" value="Bacteria"/>
</dbReference>
<keyword evidence="5 9" id="KW-0067">ATP-binding</keyword>
<dbReference type="GO" id="GO:0004066">
    <property type="term" value="F:asparagine synthase (glutamine-hydrolyzing) activity"/>
    <property type="evidence" value="ECO:0007669"/>
    <property type="project" value="UniProtKB-EC"/>
</dbReference>
<gene>
    <name evidence="12" type="ordered locus">Oweho_3371</name>
</gene>
<dbReference type="EMBL" id="CP003156">
    <property type="protein sequence ID" value="AEV34322.1"/>
    <property type="molecule type" value="Genomic_DNA"/>
</dbReference>
<dbReference type="InterPro" id="IPR051786">
    <property type="entry name" value="ASN_synthetase/amidase"/>
</dbReference>
<dbReference type="STRING" id="926562.Oweho_3371"/>
<keyword evidence="6 8" id="KW-0315">Glutamine amidotransferase</keyword>
<dbReference type="PATRIC" id="fig|926562.3.peg.3392"/>
<feature type="active site" description="For GATase activity" evidence="8">
    <location>
        <position position="2"/>
    </location>
</feature>
<dbReference type="CDD" id="cd01991">
    <property type="entry name" value="Asn_synthase_B_C"/>
    <property type="match status" value="1"/>
</dbReference>
<dbReference type="PIRSF" id="PIRSF001589">
    <property type="entry name" value="Asn_synthetase_glu-h"/>
    <property type="match status" value="1"/>
</dbReference>
<dbReference type="PANTHER" id="PTHR43284:SF1">
    <property type="entry name" value="ASPARAGINE SYNTHETASE"/>
    <property type="match status" value="1"/>
</dbReference>
<evidence type="ECO:0000313" key="12">
    <source>
        <dbReference type="EMBL" id="AEV34322.1"/>
    </source>
</evidence>
<proteinExistence type="inferred from homology"/>
<dbReference type="PANTHER" id="PTHR43284">
    <property type="entry name" value="ASPARAGINE SYNTHETASE (GLUTAMINE-HYDROLYZING)"/>
    <property type="match status" value="1"/>
</dbReference>
<name>G8R508_OWEHD</name>
<dbReference type="Pfam" id="PF13537">
    <property type="entry name" value="GATase_7"/>
    <property type="match status" value="1"/>
</dbReference>
<accession>G8R508</accession>
<dbReference type="GO" id="GO:0006529">
    <property type="term" value="P:asparagine biosynthetic process"/>
    <property type="evidence" value="ECO:0007669"/>
    <property type="project" value="UniProtKB-KW"/>
</dbReference>
<comment type="catalytic activity">
    <reaction evidence="7">
        <text>L-aspartate + L-glutamine + ATP + H2O = L-asparagine + L-glutamate + AMP + diphosphate + H(+)</text>
        <dbReference type="Rhea" id="RHEA:12228"/>
        <dbReference type="ChEBI" id="CHEBI:15377"/>
        <dbReference type="ChEBI" id="CHEBI:15378"/>
        <dbReference type="ChEBI" id="CHEBI:29985"/>
        <dbReference type="ChEBI" id="CHEBI:29991"/>
        <dbReference type="ChEBI" id="CHEBI:30616"/>
        <dbReference type="ChEBI" id="CHEBI:33019"/>
        <dbReference type="ChEBI" id="CHEBI:58048"/>
        <dbReference type="ChEBI" id="CHEBI:58359"/>
        <dbReference type="ChEBI" id="CHEBI:456215"/>
        <dbReference type="EC" id="6.3.5.4"/>
    </reaction>
</comment>
<evidence type="ECO:0000256" key="9">
    <source>
        <dbReference type="PIRSR" id="PIRSR001589-2"/>
    </source>
</evidence>
<dbReference type="HOGENOM" id="CLU_014658_3_1_10"/>
<dbReference type="InterPro" id="IPR017932">
    <property type="entry name" value="GATase_2_dom"/>
</dbReference>
<dbReference type="PROSITE" id="PS51278">
    <property type="entry name" value="GATASE_TYPE_2"/>
    <property type="match status" value="1"/>
</dbReference>
<evidence type="ECO:0000259" key="11">
    <source>
        <dbReference type="PROSITE" id="PS51278"/>
    </source>
</evidence>
<dbReference type="InterPro" id="IPR014729">
    <property type="entry name" value="Rossmann-like_a/b/a_fold"/>
</dbReference>
<feature type="site" description="Important for beta-aspartyl-AMP intermediate formation" evidence="10">
    <location>
        <position position="370"/>
    </location>
</feature>
<dbReference type="GO" id="GO:0005829">
    <property type="term" value="C:cytosol"/>
    <property type="evidence" value="ECO:0007669"/>
    <property type="project" value="TreeGrafter"/>
</dbReference>
<dbReference type="Pfam" id="PF00733">
    <property type="entry name" value="Asn_synthase"/>
    <property type="match status" value="1"/>
</dbReference>
<feature type="binding site" evidence="9">
    <location>
        <position position="295"/>
    </location>
    <ligand>
        <name>ATP</name>
        <dbReference type="ChEBI" id="CHEBI:30616"/>
    </ligand>
</feature>
<keyword evidence="13" id="KW-1185">Reference proteome</keyword>
<keyword evidence="8" id="KW-0061">Asparagine biosynthesis</keyword>
<evidence type="ECO:0000256" key="8">
    <source>
        <dbReference type="PIRSR" id="PIRSR001589-1"/>
    </source>
</evidence>
<dbReference type="InterPro" id="IPR001962">
    <property type="entry name" value="Asn_synthase"/>
</dbReference>
<dbReference type="KEGG" id="oho:Oweho_3371"/>
<comment type="similarity">
    <text evidence="2">Belongs to the asparagine synthetase family.</text>
</comment>
<evidence type="ECO:0000256" key="5">
    <source>
        <dbReference type="ARBA" id="ARBA00022840"/>
    </source>
</evidence>
<feature type="binding site" evidence="9">
    <location>
        <position position="101"/>
    </location>
    <ligand>
        <name>L-glutamine</name>
        <dbReference type="ChEBI" id="CHEBI:58359"/>
    </ligand>
</feature>
<keyword evidence="4 9" id="KW-0547">Nucleotide-binding</keyword>
<evidence type="ECO:0000256" key="7">
    <source>
        <dbReference type="ARBA" id="ARBA00048741"/>
    </source>
</evidence>
<dbReference type="SUPFAM" id="SSF56235">
    <property type="entry name" value="N-terminal nucleophile aminohydrolases (Ntn hydrolases)"/>
    <property type="match status" value="1"/>
</dbReference>
<dbReference type="Proteomes" id="UP000005631">
    <property type="component" value="Chromosome"/>
</dbReference>
<keyword evidence="8" id="KW-0028">Amino-acid biosynthesis</keyword>
<sequence length="631" mass="72297">MCGIAGFCDFTKSLDKSVLSKMTDEIKHRGPDSSGNELYELRNANVGFGHRRLSILDLSEAGNQPMHKGSLSIIFNGEIYNFQTIKSELELKGHTFKSNSDTEVVLAAYVEYGMGALEKFIGMFSFAIFDRDKSKVFLVRDRVGVKPLFVFQNEKAIIFGSELKSFHKNALFEKKLDTDSLALYLKYNYVPAPHCIFKNTKKLQPGHYIEINLDNREINEVKYWDVIDDAYNQPKLDVSYKDAVNETEKILDSAFNYRMVADVPVGVFLSGGYDSTAVAALVQKNRKEKVKTFTIGFKEAQYNEAEEAKKIARHLGTDHTELYCTPNEARDILSSIPDIYDEPFADNSVVPTILVCKLASESVKVVLSGDGGDEIFAGYGKFKQAINFTNNIPNWLQSTLAGGMSLINPEKIPYLSGKYNFPSRYEKMINIWKSHSPYVAMKNISSFITDAEVGRLLNIEWKEKFTYFDIAPLLNDSNDDLNKLLAIDYRTFLMDNNLVKVDRASMSVSIEGREPFLDQRIIEYVGRLPSEYKIREGRTKALLKDVVHRYVPKEMMDRPKMPFIAPLTIWFRKEMKDLLIDHLSEESLVRHGLFNIQEVIKLRDSYLSGKPVSHQKVWNILLFQIWYDRYF</sequence>
<dbReference type="CDD" id="cd00712">
    <property type="entry name" value="AsnB"/>
    <property type="match status" value="1"/>
</dbReference>